<dbReference type="OrthoDB" id="291621at2"/>
<proteinExistence type="predicted"/>
<gene>
    <name evidence="2" type="ORF">Pan44_28840</name>
</gene>
<keyword evidence="3" id="KW-1185">Reference proteome</keyword>
<sequence length="97" mass="10552">MMALKSAPTPTSSSNHSLHTRTGTAAASPRTESVVSTALERLHQSPYRGLRGVALGVNGNTMVLTGQVRTFFLKQMAQHLLGDYTDAWEIRNEVRVA</sequence>
<accession>A0A517SFE2</accession>
<dbReference type="EMBL" id="CP036271">
    <property type="protein sequence ID" value="QDT54846.1"/>
    <property type="molecule type" value="Genomic_DNA"/>
</dbReference>
<evidence type="ECO:0008006" key="4">
    <source>
        <dbReference type="Google" id="ProtNLM"/>
    </source>
</evidence>
<evidence type="ECO:0000313" key="3">
    <source>
        <dbReference type="Proteomes" id="UP000315700"/>
    </source>
</evidence>
<evidence type="ECO:0000256" key="1">
    <source>
        <dbReference type="SAM" id="MobiDB-lite"/>
    </source>
</evidence>
<feature type="compositionally biased region" description="Polar residues" evidence="1">
    <location>
        <begin position="8"/>
        <end position="34"/>
    </location>
</feature>
<reference evidence="2 3" key="1">
    <citation type="submission" date="2019-02" db="EMBL/GenBank/DDBJ databases">
        <title>Deep-cultivation of Planctomycetes and their phenomic and genomic characterization uncovers novel biology.</title>
        <authorList>
            <person name="Wiegand S."/>
            <person name="Jogler M."/>
            <person name="Boedeker C."/>
            <person name="Pinto D."/>
            <person name="Vollmers J."/>
            <person name="Rivas-Marin E."/>
            <person name="Kohn T."/>
            <person name="Peeters S.H."/>
            <person name="Heuer A."/>
            <person name="Rast P."/>
            <person name="Oberbeckmann S."/>
            <person name="Bunk B."/>
            <person name="Jeske O."/>
            <person name="Meyerdierks A."/>
            <person name="Storesund J.E."/>
            <person name="Kallscheuer N."/>
            <person name="Luecker S."/>
            <person name="Lage O.M."/>
            <person name="Pohl T."/>
            <person name="Merkel B.J."/>
            <person name="Hornburger P."/>
            <person name="Mueller R.-W."/>
            <person name="Bruemmer F."/>
            <person name="Labrenz M."/>
            <person name="Spormann A.M."/>
            <person name="Op den Camp H."/>
            <person name="Overmann J."/>
            <person name="Amann R."/>
            <person name="Jetten M.S.M."/>
            <person name="Mascher T."/>
            <person name="Medema M.H."/>
            <person name="Devos D.P."/>
            <person name="Kaster A.-K."/>
            <person name="Ovreas L."/>
            <person name="Rohde M."/>
            <person name="Galperin M.Y."/>
            <person name="Jogler C."/>
        </authorList>
    </citation>
    <scope>NUCLEOTIDE SEQUENCE [LARGE SCALE GENOMIC DNA]</scope>
    <source>
        <strain evidence="2 3">Pan44</strain>
    </source>
</reference>
<feature type="region of interest" description="Disordered" evidence="1">
    <location>
        <begin position="1"/>
        <end position="34"/>
    </location>
</feature>
<dbReference type="InParanoid" id="A0A517SFE2"/>
<name>A0A517SFE2_9PLAN</name>
<dbReference type="AlphaFoldDB" id="A0A517SFE2"/>
<dbReference type="Proteomes" id="UP000315700">
    <property type="component" value="Chromosome"/>
</dbReference>
<evidence type="ECO:0000313" key="2">
    <source>
        <dbReference type="EMBL" id="QDT54846.1"/>
    </source>
</evidence>
<protein>
    <recommendedName>
        <fullName evidence="4">BON domain protein</fullName>
    </recommendedName>
</protein>
<dbReference type="RefSeq" id="WP_145030668.1">
    <property type="nucleotide sequence ID" value="NZ_CP036271.1"/>
</dbReference>
<organism evidence="2 3">
    <name type="scientific">Caulifigura coniformis</name>
    <dbReference type="NCBI Taxonomy" id="2527983"/>
    <lineage>
        <taxon>Bacteria</taxon>
        <taxon>Pseudomonadati</taxon>
        <taxon>Planctomycetota</taxon>
        <taxon>Planctomycetia</taxon>
        <taxon>Planctomycetales</taxon>
        <taxon>Planctomycetaceae</taxon>
        <taxon>Caulifigura</taxon>
    </lineage>
</organism>
<dbReference type="KEGG" id="ccos:Pan44_28840"/>